<accession>A0A370HZP4</accession>
<name>A0A370HZP4_9NOCA</name>
<dbReference type="RefSeq" id="WP_068003238.1">
    <property type="nucleotide sequence ID" value="NZ_QQBC01000009.1"/>
</dbReference>
<dbReference type="EMBL" id="QQBC01000009">
    <property type="protein sequence ID" value="RDI63962.1"/>
    <property type="molecule type" value="Genomic_DNA"/>
</dbReference>
<gene>
    <name evidence="1" type="ORF">DFR76_109302</name>
</gene>
<comment type="caution">
    <text evidence="1">The sequence shown here is derived from an EMBL/GenBank/DDBJ whole genome shotgun (WGS) entry which is preliminary data.</text>
</comment>
<evidence type="ECO:0000313" key="2">
    <source>
        <dbReference type="Proteomes" id="UP000254869"/>
    </source>
</evidence>
<evidence type="ECO:0000313" key="1">
    <source>
        <dbReference type="EMBL" id="RDI63962.1"/>
    </source>
</evidence>
<dbReference type="Proteomes" id="UP000254869">
    <property type="component" value="Unassembled WGS sequence"/>
</dbReference>
<dbReference type="AlphaFoldDB" id="A0A370HZP4"/>
<protein>
    <submittedName>
        <fullName evidence="1">Uncharacterized protein</fullName>
    </submittedName>
</protein>
<keyword evidence="2" id="KW-1185">Reference proteome</keyword>
<proteinExistence type="predicted"/>
<dbReference type="STRING" id="1210086.GCA_001613105_05375"/>
<reference evidence="1 2" key="1">
    <citation type="submission" date="2018-07" db="EMBL/GenBank/DDBJ databases">
        <title>Genomic Encyclopedia of Type Strains, Phase IV (KMG-IV): sequencing the most valuable type-strain genomes for metagenomic binning, comparative biology and taxonomic classification.</title>
        <authorList>
            <person name="Goeker M."/>
        </authorList>
    </citation>
    <scope>NUCLEOTIDE SEQUENCE [LARGE SCALE GENOMIC DNA]</scope>
    <source>
        <strain evidence="1 2">DSM 44290</strain>
    </source>
</reference>
<sequence>MDRRQLTTALLEAGLPPESFQITGIHSHEPVPTDFWFLRPAPSGWDVGMFERGTYEVREHFPTEPEATAWLYQTMTGEPAP</sequence>
<organism evidence="1 2">
    <name type="scientific">Nocardia pseudobrasiliensis</name>
    <dbReference type="NCBI Taxonomy" id="45979"/>
    <lineage>
        <taxon>Bacteria</taxon>
        <taxon>Bacillati</taxon>
        <taxon>Actinomycetota</taxon>
        <taxon>Actinomycetes</taxon>
        <taxon>Mycobacteriales</taxon>
        <taxon>Nocardiaceae</taxon>
        <taxon>Nocardia</taxon>
    </lineage>
</organism>